<organism evidence="1 2">
    <name type="scientific">Stylosanthes scabra</name>
    <dbReference type="NCBI Taxonomy" id="79078"/>
    <lineage>
        <taxon>Eukaryota</taxon>
        <taxon>Viridiplantae</taxon>
        <taxon>Streptophyta</taxon>
        <taxon>Embryophyta</taxon>
        <taxon>Tracheophyta</taxon>
        <taxon>Spermatophyta</taxon>
        <taxon>Magnoliopsida</taxon>
        <taxon>eudicotyledons</taxon>
        <taxon>Gunneridae</taxon>
        <taxon>Pentapetalae</taxon>
        <taxon>rosids</taxon>
        <taxon>fabids</taxon>
        <taxon>Fabales</taxon>
        <taxon>Fabaceae</taxon>
        <taxon>Papilionoideae</taxon>
        <taxon>50 kb inversion clade</taxon>
        <taxon>dalbergioids sensu lato</taxon>
        <taxon>Dalbergieae</taxon>
        <taxon>Pterocarpus clade</taxon>
        <taxon>Stylosanthes</taxon>
    </lineage>
</organism>
<proteinExistence type="predicted"/>
<dbReference type="Proteomes" id="UP001341840">
    <property type="component" value="Unassembled WGS sequence"/>
</dbReference>
<dbReference type="Gene3D" id="3.60.40.10">
    <property type="entry name" value="PPM-type phosphatase domain"/>
    <property type="match status" value="1"/>
</dbReference>
<dbReference type="EMBL" id="JASCZI010242086">
    <property type="protein sequence ID" value="MED6209505.1"/>
    <property type="molecule type" value="Genomic_DNA"/>
</dbReference>
<protein>
    <submittedName>
        <fullName evidence="1">Uncharacterized protein</fullName>
    </submittedName>
</protein>
<dbReference type="InterPro" id="IPR036457">
    <property type="entry name" value="PPM-type-like_dom_sf"/>
</dbReference>
<evidence type="ECO:0000313" key="2">
    <source>
        <dbReference type="Proteomes" id="UP001341840"/>
    </source>
</evidence>
<sequence>MEFTDRKRLDVGSGGGAAAAKMWCLAQYLFSPAKVGLELGQSKRVHMFKPQAKGNHILCLMKGAAKKLVIEAMKRIAHSQGTIYGEIIRSEDDERRALHDDISVVVIFFNHTARRRRLRDQVTQGCTEAFD</sequence>
<evidence type="ECO:0000313" key="1">
    <source>
        <dbReference type="EMBL" id="MED6209505.1"/>
    </source>
</evidence>
<keyword evidence="2" id="KW-1185">Reference proteome</keyword>
<comment type="caution">
    <text evidence="1">The sequence shown here is derived from an EMBL/GenBank/DDBJ whole genome shotgun (WGS) entry which is preliminary data.</text>
</comment>
<gene>
    <name evidence="1" type="ORF">PIB30_055359</name>
</gene>
<name>A0ABU6YHW6_9FABA</name>
<reference evidence="1 2" key="1">
    <citation type="journal article" date="2023" name="Plants (Basel)">
        <title>Bridging the Gap: Combining Genomics and Transcriptomics Approaches to Understand Stylosanthes scabra, an Orphan Legume from the Brazilian Caatinga.</title>
        <authorList>
            <person name="Ferreira-Neto J.R.C."/>
            <person name="da Silva M.D."/>
            <person name="Binneck E."/>
            <person name="de Melo N.F."/>
            <person name="da Silva R.H."/>
            <person name="de Melo A.L.T.M."/>
            <person name="Pandolfi V."/>
            <person name="Bustamante F.O."/>
            <person name="Brasileiro-Vidal A.C."/>
            <person name="Benko-Iseppon A.M."/>
        </authorList>
    </citation>
    <scope>NUCLEOTIDE SEQUENCE [LARGE SCALE GENOMIC DNA]</scope>
    <source>
        <tissue evidence="1">Leaves</tissue>
    </source>
</reference>
<accession>A0ABU6YHW6</accession>